<feature type="chain" id="PRO_5046324674" evidence="11">
    <location>
        <begin position="22"/>
        <end position="365"/>
    </location>
</feature>
<dbReference type="RefSeq" id="WP_161040562.1">
    <property type="nucleotide sequence ID" value="NZ_WWCM01000014.1"/>
</dbReference>
<dbReference type="Gene3D" id="2.40.160.10">
    <property type="entry name" value="Porin"/>
    <property type="match status" value="1"/>
</dbReference>
<dbReference type="InterPro" id="IPR033900">
    <property type="entry name" value="Gram_neg_porin_domain"/>
</dbReference>
<keyword evidence="10" id="KW-0998">Cell outer membrane</keyword>
<evidence type="ECO:0000313" key="14">
    <source>
        <dbReference type="Proteomes" id="UP000478090"/>
    </source>
</evidence>
<dbReference type="PROSITE" id="PS51257">
    <property type="entry name" value="PROKAR_LIPOPROTEIN"/>
    <property type="match status" value="1"/>
</dbReference>
<gene>
    <name evidence="13" type="ORF">GTP27_18155</name>
</gene>
<dbReference type="Proteomes" id="UP000478090">
    <property type="component" value="Unassembled WGS sequence"/>
</dbReference>
<dbReference type="InterPro" id="IPR050298">
    <property type="entry name" value="Gram-neg_bact_OMP"/>
</dbReference>
<dbReference type="PANTHER" id="PTHR34501">
    <property type="entry name" value="PROTEIN YDDL-RELATED"/>
    <property type="match status" value="1"/>
</dbReference>
<keyword evidence="5" id="KW-0812">Transmembrane</keyword>
<accession>A0ABW9VRV5</accession>
<comment type="subcellular location">
    <subcellularLocation>
        <location evidence="1">Cell outer membrane</location>
        <topology evidence="1">Multi-pass membrane protein</topology>
    </subcellularLocation>
</comment>
<dbReference type="SUPFAM" id="SSF56935">
    <property type="entry name" value="Porins"/>
    <property type="match status" value="1"/>
</dbReference>
<evidence type="ECO:0000256" key="4">
    <source>
        <dbReference type="ARBA" id="ARBA00022452"/>
    </source>
</evidence>
<evidence type="ECO:0000256" key="11">
    <source>
        <dbReference type="SAM" id="SignalP"/>
    </source>
</evidence>
<keyword evidence="6 11" id="KW-0732">Signal</keyword>
<evidence type="ECO:0000256" key="1">
    <source>
        <dbReference type="ARBA" id="ARBA00004571"/>
    </source>
</evidence>
<evidence type="ECO:0000256" key="9">
    <source>
        <dbReference type="ARBA" id="ARBA00023136"/>
    </source>
</evidence>
<organism evidence="13 14">
    <name type="scientific">Duganella qianjiadongensis</name>
    <dbReference type="NCBI Taxonomy" id="2692176"/>
    <lineage>
        <taxon>Bacteria</taxon>
        <taxon>Pseudomonadati</taxon>
        <taxon>Pseudomonadota</taxon>
        <taxon>Betaproteobacteria</taxon>
        <taxon>Burkholderiales</taxon>
        <taxon>Oxalobacteraceae</taxon>
        <taxon>Telluria group</taxon>
        <taxon>Duganella</taxon>
    </lineage>
</organism>
<keyword evidence="4" id="KW-1134">Transmembrane beta strand</keyword>
<evidence type="ECO:0000256" key="8">
    <source>
        <dbReference type="ARBA" id="ARBA00023114"/>
    </source>
</evidence>
<proteinExistence type="predicted"/>
<evidence type="ECO:0000313" key="13">
    <source>
        <dbReference type="EMBL" id="MYM41244.1"/>
    </source>
</evidence>
<evidence type="ECO:0000256" key="7">
    <source>
        <dbReference type="ARBA" id="ARBA00023065"/>
    </source>
</evidence>
<comment type="caution">
    <text evidence="13">The sequence shown here is derived from an EMBL/GenBank/DDBJ whole genome shotgun (WGS) entry which is preliminary data.</text>
</comment>
<keyword evidence="3" id="KW-0813">Transport</keyword>
<feature type="signal peptide" evidence="11">
    <location>
        <begin position="1"/>
        <end position="21"/>
    </location>
</feature>
<dbReference type="Pfam" id="PF13609">
    <property type="entry name" value="Porin_4"/>
    <property type="match status" value="1"/>
</dbReference>
<comment type="subunit">
    <text evidence="2">Homotrimer.</text>
</comment>
<dbReference type="CDD" id="cd00342">
    <property type="entry name" value="gram_neg_porins"/>
    <property type="match status" value="1"/>
</dbReference>
<reference evidence="13 14" key="1">
    <citation type="submission" date="2019-12" db="EMBL/GenBank/DDBJ databases">
        <title>Novel species isolated from a subtropical stream in China.</title>
        <authorList>
            <person name="Lu H."/>
        </authorList>
    </citation>
    <scope>NUCLEOTIDE SEQUENCE [LARGE SCALE GENOMIC DNA]</scope>
    <source>
        <strain evidence="13 14">CY13W</strain>
    </source>
</reference>
<keyword evidence="14" id="KW-1185">Reference proteome</keyword>
<keyword evidence="9" id="KW-0472">Membrane</keyword>
<keyword evidence="7" id="KW-0406">Ion transport</keyword>
<protein>
    <submittedName>
        <fullName evidence="13">Porin</fullName>
    </submittedName>
</protein>
<sequence>MRPPRLLTLAVLLAASGSCLSQNNNTLYGIADLGMRSSNGMNASNGPVPTGSTSAVTSGVNNTSRWGLRGQETLADGWQAIYQLEGGINLDTGTSAKSDRLFDRQSWLGLKTGYGTVKLGRQTSLLVDAMTPADPLGIRFAAFNPNVNVAALSNTAFGTHAFGQQYGNSGYADNFYRLDNLVKYSNNYGPLQASAAYSFGEVAGNQTALSTRGAALLYQQNSLLLSGAVTRFYNRDALTLDAATIGTAYQLDSWQFKANLASNKADTGSHHSVHQRVASAGVSHPLGADLLLTTAYYRVRREASGYKDDGYDRAFAFLEKSLSPRTTAYLEADRTSWKADAAGLTGTLANARHATALTLGLMQKF</sequence>
<evidence type="ECO:0000256" key="10">
    <source>
        <dbReference type="ARBA" id="ARBA00023237"/>
    </source>
</evidence>
<evidence type="ECO:0000259" key="12">
    <source>
        <dbReference type="Pfam" id="PF13609"/>
    </source>
</evidence>
<evidence type="ECO:0000256" key="6">
    <source>
        <dbReference type="ARBA" id="ARBA00022729"/>
    </source>
</evidence>
<name>A0ABW9VRV5_9BURK</name>
<feature type="domain" description="Porin" evidence="12">
    <location>
        <begin position="8"/>
        <end position="336"/>
    </location>
</feature>
<evidence type="ECO:0000256" key="2">
    <source>
        <dbReference type="ARBA" id="ARBA00011233"/>
    </source>
</evidence>
<dbReference type="PANTHER" id="PTHR34501:SF9">
    <property type="entry name" value="MAJOR OUTER MEMBRANE PROTEIN P.IA"/>
    <property type="match status" value="1"/>
</dbReference>
<dbReference type="InterPro" id="IPR023614">
    <property type="entry name" value="Porin_dom_sf"/>
</dbReference>
<keyword evidence="8" id="KW-0626">Porin</keyword>
<evidence type="ECO:0000256" key="3">
    <source>
        <dbReference type="ARBA" id="ARBA00022448"/>
    </source>
</evidence>
<evidence type="ECO:0000256" key="5">
    <source>
        <dbReference type="ARBA" id="ARBA00022692"/>
    </source>
</evidence>
<dbReference type="EMBL" id="WWCM01000014">
    <property type="protein sequence ID" value="MYM41244.1"/>
    <property type="molecule type" value="Genomic_DNA"/>
</dbReference>